<feature type="region of interest" description="Disordered" evidence="1">
    <location>
        <begin position="36"/>
        <end position="89"/>
    </location>
</feature>
<gene>
    <name evidence="2" type="ORF">RRG08_059500</name>
</gene>
<protein>
    <submittedName>
        <fullName evidence="2">Uncharacterized protein</fullName>
    </submittedName>
</protein>
<evidence type="ECO:0000256" key="1">
    <source>
        <dbReference type="SAM" id="MobiDB-lite"/>
    </source>
</evidence>
<feature type="compositionally biased region" description="Basic and acidic residues" evidence="1">
    <location>
        <begin position="79"/>
        <end position="89"/>
    </location>
</feature>
<name>A0AAE1A1G0_9GAST</name>
<comment type="caution">
    <text evidence="2">The sequence shown here is derived from an EMBL/GenBank/DDBJ whole genome shotgun (WGS) entry which is preliminary data.</text>
</comment>
<keyword evidence="3" id="KW-1185">Reference proteome</keyword>
<evidence type="ECO:0000313" key="3">
    <source>
        <dbReference type="Proteomes" id="UP001283361"/>
    </source>
</evidence>
<accession>A0AAE1A1G0</accession>
<evidence type="ECO:0000313" key="2">
    <source>
        <dbReference type="EMBL" id="KAK3779197.1"/>
    </source>
</evidence>
<reference evidence="2" key="1">
    <citation type="journal article" date="2023" name="G3 (Bethesda)">
        <title>A reference genome for the long-term kleptoplast-retaining sea slug Elysia crispata morphotype clarki.</title>
        <authorList>
            <person name="Eastman K.E."/>
            <person name="Pendleton A.L."/>
            <person name="Shaikh M.A."/>
            <person name="Suttiyut T."/>
            <person name="Ogas R."/>
            <person name="Tomko P."/>
            <person name="Gavelis G."/>
            <person name="Widhalm J.R."/>
            <person name="Wisecaver J.H."/>
        </authorList>
    </citation>
    <scope>NUCLEOTIDE SEQUENCE</scope>
    <source>
        <strain evidence="2">ECLA1</strain>
    </source>
</reference>
<organism evidence="2 3">
    <name type="scientific">Elysia crispata</name>
    <name type="common">lettuce slug</name>
    <dbReference type="NCBI Taxonomy" id="231223"/>
    <lineage>
        <taxon>Eukaryota</taxon>
        <taxon>Metazoa</taxon>
        <taxon>Spiralia</taxon>
        <taxon>Lophotrochozoa</taxon>
        <taxon>Mollusca</taxon>
        <taxon>Gastropoda</taxon>
        <taxon>Heterobranchia</taxon>
        <taxon>Euthyneura</taxon>
        <taxon>Panpulmonata</taxon>
        <taxon>Sacoglossa</taxon>
        <taxon>Placobranchoidea</taxon>
        <taxon>Plakobranchidae</taxon>
        <taxon>Elysia</taxon>
    </lineage>
</organism>
<sequence length="89" mass="9953">MRRNKTFVQIEKNFSKIKLGRFQIALQPPINCGCLSESLTHGTQNQNPSTSQPPAKKANARDAPTKKEKRCTLSSASTDNKDQEDLPHM</sequence>
<proteinExistence type="predicted"/>
<feature type="compositionally biased region" description="Polar residues" evidence="1">
    <location>
        <begin position="37"/>
        <end position="53"/>
    </location>
</feature>
<dbReference type="Proteomes" id="UP001283361">
    <property type="component" value="Unassembled WGS sequence"/>
</dbReference>
<dbReference type="EMBL" id="JAWDGP010002868">
    <property type="protein sequence ID" value="KAK3779197.1"/>
    <property type="molecule type" value="Genomic_DNA"/>
</dbReference>
<dbReference type="AlphaFoldDB" id="A0AAE1A1G0"/>